<dbReference type="Pfam" id="PF20732">
    <property type="entry name" value="NamZ_C"/>
    <property type="match status" value="1"/>
</dbReference>
<dbReference type="PANTHER" id="PTHR42915:SF1">
    <property type="entry name" value="PEPTIDOGLYCAN BETA-N-ACETYLMURAMIDASE NAMZ"/>
    <property type="match status" value="1"/>
</dbReference>
<dbReference type="InterPro" id="IPR048502">
    <property type="entry name" value="NamZ_N"/>
</dbReference>
<protein>
    <submittedName>
        <fullName evidence="3">Uncharacterized conserved protein ucp016719</fullName>
    </submittedName>
</protein>
<dbReference type="EMBL" id="CAADHO010000003">
    <property type="protein sequence ID" value="VFQ44203.1"/>
    <property type="molecule type" value="Genomic_DNA"/>
</dbReference>
<dbReference type="PIRSF" id="PIRSF016719">
    <property type="entry name" value="UCP016719"/>
    <property type="match status" value="1"/>
</dbReference>
<dbReference type="Gene3D" id="3.90.1150.140">
    <property type="match status" value="1"/>
</dbReference>
<evidence type="ECO:0000259" key="2">
    <source>
        <dbReference type="Pfam" id="PF20732"/>
    </source>
</evidence>
<organism evidence="3 4">
    <name type="scientific">Desulfoluna butyratoxydans</name>
    <dbReference type="NCBI Taxonomy" id="231438"/>
    <lineage>
        <taxon>Bacteria</taxon>
        <taxon>Pseudomonadati</taxon>
        <taxon>Thermodesulfobacteriota</taxon>
        <taxon>Desulfobacteria</taxon>
        <taxon>Desulfobacterales</taxon>
        <taxon>Desulfolunaceae</taxon>
        <taxon>Desulfoluna</taxon>
    </lineage>
</organism>
<dbReference type="InterPro" id="IPR008302">
    <property type="entry name" value="NamZ"/>
</dbReference>
<gene>
    <name evidence="3" type="ORF">MSL71_18480</name>
</gene>
<dbReference type="InterPro" id="IPR048503">
    <property type="entry name" value="NamZ_C"/>
</dbReference>
<accession>A0A4U8YSE1</accession>
<keyword evidence="4" id="KW-1185">Reference proteome</keyword>
<evidence type="ECO:0000313" key="3">
    <source>
        <dbReference type="EMBL" id="VFQ44203.1"/>
    </source>
</evidence>
<name>A0A4U8YSE1_9BACT</name>
<feature type="domain" description="Peptidoglycan beta-N-acetylmuramidase NamZ C-terminal" evidence="2">
    <location>
        <begin position="230"/>
        <end position="390"/>
    </location>
</feature>
<feature type="domain" description="Peptidoglycan beta-N-acetylmuramidase NamZ N-terminal" evidence="1">
    <location>
        <begin position="25"/>
        <end position="224"/>
    </location>
</feature>
<dbReference type="Proteomes" id="UP000507962">
    <property type="component" value="Unassembled WGS sequence"/>
</dbReference>
<dbReference type="PANTHER" id="PTHR42915">
    <property type="entry name" value="HYPOTHETICAL 460 KDA PROTEIN IN FEUA-SIGW INTERGENIC REGION [PRECURSOR]"/>
    <property type="match status" value="1"/>
</dbReference>
<sequence>MLRVTTGLEHLLESPPAWAREGKLALLANPASVGPSYRHARDLMAEALPGSLGALFSPQHGFFADKQDNMIESGHGIDPVTGVPVFSLYGETRWPTDEMLEGIDTVVVDIQDVGTRVYTFIWTLTYIMEAAAEKGFHVAVLDRPNPIGGVKVEGNLTEAAYTSFVGRYPIPMRHGMTMGELALFFNERFGIGCDLTVVPMKGWTRSMHFGDTGLPWVLPSPNMPCEEAALVYPGQVILEGCNLSEGRGTTRPFELFGAPYLDTTKLINTLAPESLEGCILRETGFEPTFGKWAGELCKGFQIHVTDRERFAPYRLSLDIIRAAMANHPDEFAWKQPPYEYEYEKLPMDMILGSRALRESLEAGTAIDKLEAQWQDGLDDFRKSREAFLIYNP</sequence>
<proteinExistence type="predicted"/>
<dbReference type="Gene3D" id="3.40.50.12170">
    <property type="entry name" value="Uncharacterised protein PF07075, DUF1343"/>
    <property type="match status" value="1"/>
</dbReference>
<evidence type="ECO:0000313" key="4">
    <source>
        <dbReference type="Proteomes" id="UP000507962"/>
    </source>
</evidence>
<dbReference type="GO" id="GO:0033922">
    <property type="term" value="F:peptidoglycan beta-N-acetylmuramidase activity"/>
    <property type="evidence" value="ECO:0007669"/>
    <property type="project" value="InterPro"/>
</dbReference>
<reference evidence="3 4" key="1">
    <citation type="submission" date="2019-03" db="EMBL/GenBank/DDBJ databases">
        <authorList>
            <person name="Nijsse B."/>
        </authorList>
    </citation>
    <scope>NUCLEOTIDE SEQUENCE [LARGE SCALE GENOMIC DNA]</scope>
    <source>
        <strain evidence="3">Desulfoluna butyratoxydans MSL71</strain>
    </source>
</reference>
<dbReference type="Pfam" id="PF07075">
    <property type="entry name" value="NamZ_N"/>
    <property type="match status" value="1"/>
</dbReference>
<evidence type="ECO:0000259" key="1">
    <source>
        <dbReference type="Pfam" id="PF07075"/>
    </source>
</evidence>
<dbReference type="RefSeq" id="WP_180139210.1">
    <property type="nucleotide sequence ID" value="NZ_CAADHO010000003.1"/>
</dbReference>
<dbReference type="AlphaFoldDB" id="A0A4U8YSE1"/>